<protein>
    <submittedName>
        <fullName evidence="2">DNA primase</fullName>
    </submittedName>
</protein>
<dbReference type="Pfam" id="PF09250">
    <property type="entry name" value="Prim-Pol"/>
    <property type="match status" value="1"/>
</dbReference>
<accession>A0A6I4M8Y7</accession>
<keyword evidence="3" id="KW-1185">Reference proteome</keyword>
<organism evidence="2 3">
    <name type="scientific">Actinomadura physcomitrii</name>
    <dbReference type="NCBI Taxonomy" id="2650748"/>
    <lineage>
        <taxon>Bacteria</taxon>
        <taxon>Bacillati</taxon>
        <taxon>Actinomycetota</taxon>
        <taxon>Actinomycetes</taxon>
        <taxon>Streptosporangiales</taxon>
        <taxon>Thermomonosporaceae</taxon>
        <taxon>Actinomadura</taxon>
    </lineage>
</organism>
<dbReference type="AlphaFoldDB" id="A0A6I4M8Y7"/>
<gene>
    <name evidence="2" type="ORF">F8568_017680</name>
</gene>
<evidence type="ECO:0000313" key="2">
    <source>
        <dbReference type="EMBL" id="MWA02172.1"/>
    </source>
</evidence>
<dbReference type="InterPro" id="IPR015330">
    <property type="entry name" value="DNA_primase/pol_bifunc_N"/>
</dbReference>
<proteinExistence type="predicted"/>
<comment type="caution">
    <text evidence="2">The sequence shown here is derived from an EMBL/GenBank/DDBJ whole genome shotgun (WGS) entry which is preliminary data.</text>
</comment>
<evidence type="ECO:0000313" key="3">
    <source>
        <dbReference type="Proteomes" id="UP000462055"/>
    </source>
</evidence>
<feature type="domain" description="DNA primase/polymerase bifunctional N-terminal" evidence="1">
    <location>
        <begin position="36"/>
        <end position="195"/>
    </location>
</feature>
<evidence type="ECO:0000259" key="1">
    <source>
        <dbReference type="SMART" id="SM00943"/>
    </source>
</evidence>
<dbReference type="SMART" id="SM00943">
    <property type="entry name" value="Prim-Pol"/>
    <property type="match status" value="1"/>
</dbReference>
<dbReference type="RefSeq" id="WP_151594630.1">
    <property type="nucleotide sequence ID" value="NZ_WBMS02000012.1"/>
</dbReference>
<name>A0A6I4M8Y7_9ACTN</name>
<reference evidence="2" key="1">
    <citation type="submission" date="2019-12" db="EMBL/GenBank/DDBJ databases">
        <title>Actinomadura physcomitrii sp. nov., a novel actinomycete isolated from moss [Physcomitrium sphaericum (Ludw) Fuernr].</title>
        <authorList>
            <person name="Zhuang X."/>
        </authorList>
    </citation>
    <scope>NUCLEOTIDE SEQUENCE [LARGE SCALE GENOMIC DNA]</scope>
    <source>
        <strain evidence="2">LD22</strain>
    </source>
</reference>
<dbReference type="EMBL" id="WBMS02000012">
    <property type="protein sequence ID" value="MWA02172.1"/>
    <property type="molecule type" value="Genomic_DNA"/>
</dbReference>
<sequence>MATVKRPRCEHCDEPMPVLSRPSLARFCSGRCRVAAHRARRQVPAEMTSRPRWVRRTARKVPLTVDGRAASSTDPATWSTYRQARASTAGVGVGFVLDGDGIVCVDIDHCLDGGAVAPWARELLARFPATYVEVSPSGDGLHVFGFADVAGGRHVRVGGHRVEVYGTGRYIAVTGVRHGGAPARLADITAVVDELV</sequence>
<dbReference type="Proteomes" id="UP000462055">
    <property type="component" value="Unassembled WGS sequence"/>
</dbReference>